<dbReference type="EMBL" id="JBHTCP010000052">
    <property type="protein sequence ID" value="MFC7373453.1"/>
    <property type="molecule type" value="Genomic_DNA"/>
</dbReference>
<protein>
    <submittedName>
        <fullName evidence="1">RNA helicase</fullName>
    </submittedName>
</protein>
<keyword evidence="1" id="KW-0547">Nucleotide-binding</keyword>
<dbReference type="GO" id="GO:0004386">
    <property type="term" value="F:helicase activity"/>
    <property type="evidence" value="ECO:0007669"/>
    <property type="project" value="UniProtKB-KW"/>
</dbReference>
<evidence type="ECO:0000313" key="1">
    <source>
        <dbReference type="EMBL" id="MFC7373453.1"/>
    </source>
</evidence>
<name>A0ABW2NW03_9BACL</name>
<keyword evidence="1" id="KW-0067">ATP-binding</keyword>
<gene>
    <name evidence="1" type="ORF">ACFQPF_17570</name>
</gene>
<evidence type="ECO:0000313" key="2">
    <source>
        <dbReference type="Proteomes" id="UP001596549"/>
    </source>
</evidence>
<keyword evidence="1" id="KW-0378">Hydrolase</keyword>
<comment type="caution">
    <text evidence="1">The sequence shown here is derived from an EMBL/GenBank/DDBJ whole genome shotgun (WGS) entry which is preliminary data.</text>
</comment>
<organism evidence="1 2">
    <name type="scientific">Fictibacillus iocasae</name>
    <dbReference type="NCBI Taxonomy" id="2715437"/>
    <lineage>
        <taxon>Bacteria</taxon>
        <taxon>Bacillati</taxon>
        <taxon>Bacillota</taxon>
        <taxon>Bacilli</taxon>
        <taxon>Bacillales</taxon>
        <taxon>Fictibacillaceae</taxon>
        <taxon>Fictibacillus</taxon>
    </lineage>
</organism>
<sequence>MKLTYYIQRGENFEGFLTYSVPENLHEDEMYARQLCHYFVVKGKEYMLKANEMAGNEEVLVLEEKGEARRFSDEKNYKGKGVHIEFREYRENGDMRLIRTLPLATHWEAIRYLLKDVIDIPSIGQFLRDSTEIDEDRGVYVIYLGKMVL</sequence>
<keyword evidence="2" id="KW-1185">Reference proteome</keyword>
<dbReference type="RefSeq" id="WP_379751404.1">
    <property type="nucleotide sequence ID" value="NZ_JBHTCP010000052.1"/>
</dbReference>
<dbReference type="Proteomes" id="UP001596549">
    <property type="component" value="Unassembled WGS sequence"/>
</dbReference>
<accession>A0ABW2NW03</accession>
<keyword evidence="1" id="KW-0347">Helicase</keyword>
<proteinExistence type="predicted"/>
<reference evidence="2" key="1">
    <citation type="journal article" date="2019" name="Int. J. Syst. Evol. Microbiol.">
        <title>The Global Catalogue of Microorganisms (GCM) 10K type strain sequencing project: providing services to taxonomists for standard genome sequencing and annotation.</title>
        <authorList>
            <consortium name="The Broad Institute Genomics Platform"/>
            <consortium name="The Broad Institute Genome Sequencing Center for Infectious Disease"/>
            <person name="Wu L."/>
            <person name="Ma J."/>
        </authorList>
    </citation>
    <scope>NUCLEOTIDE SEQUENCE [LARGE SCALE GENOMIC DNA]</scope>
    <source>
        <strain evidence="2">NBRC 106396</strain>
    </source>
</reference>